<sequence length="95" mass="10648">MVQSLELLLVQFLMPDNDGRRQAEELIKRLANDPQVVPSLIQHLRTGYPSFAFLLFLLASRVLSCLFKSIMKTLTRDGMSGQGGLFLVSTYGRGM</sequence>
<dbReference type="SUPFAM" id="SSF48371">
    <property type="entry name" value="ARM repeat"/>
    <property type="match status" value="1"/>
</dbReference>
<dbReference type="EMBL" id="JAXIOK010000002">
    <property type="protein sequence ID" value="KAK4777629.1"/>
    <property type="molecule type" value="Genomic_DNA"/>
</dbReference>
<organism evidence="1 2">
    <name type="scientific">Trapa incisa</name>
    <dbReference type="NCBI Taxonomy" id="236973"/>
    <lineage>
        <taxon>Eukaryota</taxon>
        <taxon>Viridiplantae</taxon>
        <taxon>Streptophyta</taxon>
        <taxon>Embryophyta</taxon>
        <taxon>Tracheophyta</taxon>
        <taxon>Spermatophyta</taxon>
        <taxon>Magnoliopsida</taxon>
        <taxon>eudicotyledons</taxon>
        <taxon>Gunneridae</taxon>
        <taxon>Pentapetalae</taxon>
        <taxon>rosids</taxon>
        <taxon>malvids</taxon>
        <taxon>Myrtales</taxon>
        <taxon>Lythraceae</taxon>
        <taxon>Trapa</taxon>
    </lineage>
</organism>
<dbReference type="AlphaFoldDB" id="A0AAN7L506"/>
<dbReference type="Proteomes" id="UP001345219">
    <property type="component" value="Chromosome 14"/>
</dbReference>
<reference evidence="1 2" key="1">
    <citation type="journal article" date="2023" name="Hortic Res">
        <title>Pangenome of water caltrop reveals structural variations and asymmetric subgenome divergence after allopolyploidization.</title>
        <authorList>
            <person name="Zhang X."/>
            <person name="Chen Y."/>
            <person name="Wang L."/>
            <person name="Yuan Y."/>
            <person name="Fang M."/>
            <person name="Shi L."/>
            <person name="Lu R."/>
            <person name="Comes H.P."/>
            <person name="Ma Y."/>
            <person name="Chen Y."/>
            <person name="Huang G."/>
            <person name="Zhou Y."/>
            <person name="Zheng Z."/>
            <person name="Qiu Y."/>
        </authorList>
    </citation>
    <scope>NUCLEOTIDE SEQUENCE [LARGE SCALE GENOMIC DNA]</scope>
    <source>
        <tissue evidence="1">Roots</tissue>
    </source>
</reference>
<protein>
    <submittedName>
        <fullName evidence="1">Uncharacterized protein</fullName>
    </submittedName>
</protein>
<comment type="caution">
    <text evidence="1">The sequence shown here is derived from an EMBL/GenBank/DDBJ whole genome shotgun (WGS) entry which is preliminary data.</text>
</comment>
<proteinExistence type="predicted"/>
<evidence type="ECO:0000313" key="2">
    <source>
        <dbReference type="Proteomes" id="UP001345219"/>
    </source>
</evidence>
<keyword evidence="2" id="KW-1185">Reference proteome</keyword>
<gene>
    <name evidence="1" type="ORF">SAY87_017816</name>
</gene>
<accession>A0AAN7L506</accession>
<dbReference type="InterPro" id="IPR016024">
    <property type="entry name" value="ARM-type_fold"/>
</dbReference>
<name>A0AAN7L506_9MYRT</name>
<evidence type="ECO:0000313" key="1">
    <source>
        <dbReference type="EMBL" id="KAK4777629.1"/>
    </source>
</evidence>